<dbReference type="AlphaFoldDB" id="A0A150HY54"/>
<comment type="caution">
    <text evidence="1">The sequence shown here is derived from an EMBL/GenBank/DDBJ whole genome shotgun (WGS) entry which is preliminary data.</text>
</comment>
<proteinExistence type="predicted"/>
<dbReference type="RefSeq" id="WP_061524041.1">
    <property type="nucleotide sequence ID" value="NZ_JRHX01000030.1"/>
</dbReference>
<organism evidence="1 2">
    <name type="scientific">Acinetobacter venetianus</name>
    <dbReference type="NCBI Taxonomy" id="52133"/>
    <lineage>
        <taxon>Bacteria</taxon>
        <taxon>Pseudomonadati</taxon>
        <taxon>Pseudomonadota</taxon>
        <taxon>Gammaproteobacteria</taxon>
        <taxon>Moraxellales</taxon>
        <taxon>Moraxellaceae</taxon>
        <taxon>Acinetobacter</taxon>
    </lineage>
</organism>
<protein>
    <submittedName>
        <fullName evidence="1">Uncharacterized protein</fullName>
    </submittedName>
</protein>
<accession>A0A150HY54</accession>
<evidence type="ECO:0000313" key="1">
    <source>
        <dbReference type="EMBL" id="KXZ72123.1"/>
    </source>
</evidence>
<dbReference type="PATRIC" id="fig|52133.19.peg.756"/>
<name>A0A150HY54_9GAMM</name>
<reference evidence="1 2" key="1">
    <citation type="journal article" date="2016" name="Sci. Rep.">
        <title>Genomic and phenotypic characterization of the species Acinetobacter venetianus.</title>
        <authorList>
            <person name="Fondi M."/>
            <person name="Maida I."/>
            <person name="Perrin E."/>
            <person name="Orlandini V."/>
            <person name="La Torre L."/>
            <person name="Bosi E."/>
            <person name="Negroni A."/>
            <person name="Zanaroli G."/>
            <person name="Fava F."/>
            <person name="Decorosi F."/>
            <person name="Giovannetti L."/>
            <person name="Viti C."/>
            <person name="Vaneechoutte M."/>
            <person name="Dijkshoorn L."/>
            <person name="Fani R."/>
        </authorList>
    </citation>
    <scope>NUCLEOTIDE SEQUENCE [LARGE SCALE GENOMIC DNA]</scope>
    <source>
        <strain evidence="1 2">LUH13518</strain>
    </source>
</reference>
<evidence type="ECO:0000313" key="2">
    <source>
        <dbReference type="Proteomes" id="UP000075544"/>
    </source>
</evidence>
<dbReference type="EMBL" id="JRHX01000030">
    <property type="protein sequence ID" value="KXZ72123.1"/>
    <property type="molecule type" value="Genomic_DNA"/>
</dbReference>
<gene>
    <name evidence="1" type="ORF">AVENLUH13518_00734</name>
</gene>
<dbReference type="Proteomes" id="UP000075544">
    <property type="component" value="Unassembled WGS sequence"/>
</dbReference>
<sequence length="68" mass="7709">MIEFHDSINSVDYIIDLKDISNIERRFQSSRENESIYDVKFTFKSGKVVEMSLSDSDVARLSSAVTSG</sequence>